<accession>A0A1H8UBU4</accession>
<feature type="transmembrane region" description="Helical" evidence="1">
    <location>
        <begin position="44"/>
        <end position="63"/>
    </location>
</feature>
<dbReference type="InterPro" id="IPR006311">
    <property type="entry name" value="TAT_signal"/>
</dbReference>
<evidence type="ECO:0000313" key="2">
    <source>
        <dbReference type="EMBL" id="SEP00699.1"/>
    </source>
</evidence>
<keyword evidence="3" id="KW-1185">Reference proteome</keyword>
<dbReference type="AlphaFoldDB" id="A0A1H8UBU4"/>
<gene>
    <name evidence="2" type="ORF">SAMN05660991_02768</name>
</gene>
<dbReference type="Proteomes" id="UP000198960">
    <property type="component" value="Unassembled WGS sequence"/>
</dbReference>
<keyword evidence="1" id="KW-0472">Membrane</keyword>
<sequence length="126" mass="13067">MTSPRPPWSPRRRRTLLLLGLAAVLFGLAGVALPAQYGLAAVYLSGLAVFLGLVAVVVFVAVPGPGTVDVLLRSLTVSGAVLVVSCLLVLSTAGEPLRWLWVLVAVAAAAWLATALWLTRRDGPAG</sequence>
<protein>
    <submittedName>
        <fullName evidence="2">Uncharacterized protein</fullName>
    </submittedName>
</protein>
<evidence type="ECO:0000256" key="1">
    <source>
        <dbReference type="SAM" id="Phobius"/>
    </source>
</evidence>
<evidence type="ECO:0000313" key="3">
    <source>
        <dbReference type="Proteomes" id="UP000198960"/>
    </source>
</evidence>
<keyword evidence="1" id="KW-0812">Transmembrane</keyword>
<dbReference type="RefSeq" id="WP_091944232.1">
    <property type="nucleotide sequence ID" value="NZ_FOEE01000008.1"/>
</dbReference>
<feature type="transmembrane region" description="Helical" evidence="1">
    <location>
        <begin position="99"/>
        <end position="118"/>
    </location>
</feature>
<dbReference type="STRING" id="673521.SAMN05660991_02768"/>
<keyword evidence="1" id="KW-1133">Transmembrane helix</keyword>
<proteinExistence type="predicted"/>
<organism evidence="2 3">
    <name type="scientific">Trujillonella endophytica</name>
    <dbReference type="NCBI Taxonomy" id="673521"/>
    <lineage>
        <taxon>Bacteria</taxon>
        <taxon>Bacillati</taxon>
        <taxon>Actinomycetota</taxon>
        <taxon>Actinomycetes</taxon>
        <taxon>Geodermatophilales</taxon>
        <taxon>Geodermatophilaceae</taxon>
        <taxon>Trujillonella</taxon>
    </lineage>
</organism>
<feature type="transmembrane region" description="Helical" evidence="1">
    <location>
        <begin position="70"/>
        <end position="93"/>
    </location>
</feature>
<reference evidence="3" key="1">
    <citation type="submission" date="2016-10" db="EMBL/GenBank/DDBJ databases">
        <authorList>
            <person name="Varghese N."/>
            <person name="Submissions S."/>
        </authorList>
    </citation>
    <scope>NUCLEOTIDE SEQUENCE [LARGE SCALE GENOMIC DNA]</scope>
    <source>
        <strain evidence="3">DSM 45413</strain>
    </source>
</reference>
<dbReference type="PROSITE" id="PS51318">
    <property type="entry name" value="TAT"/>
    <property type="match status" value="1"/>
</dbReference>
<dbReference type="EMBL" id="FOEE01000008">
    <property type="protein sequence ID" value="SEP00699.1"/>
    <property type="molecule type" value="Genomic_DNA"/>
</dbReference>
<name>A0A1H8UBU4_9ACTN</name>